<gene>
    <name evidence="2" type="ORF">CYMTET_24011</name>
</gene>
<evidence type="ECO:0000256" key="1">
    <source>
        <dbReference type="SAM" id="MobiDB-lite"/>
    </source>
</evidence>
<proteinExistence type="predicted"/>
<feature type="region of interest" description="Disordered" evidence="1">
    <location>
        <begin position="48"/>
        <end position="68"/>
    </location>
</feature>
<evidence type="ECO:0000313" key="3">
    <source>
        <dbReference type="Proteomes" id="UP001190700"/>
    </source>
</evidence>
<keyword evidence="3" id="KW-1185">Reference proteome</keyword>
<comment type="caution">
    <text evidence="2">The sequence shown here is derived from an EMBL/GenBank/DDBJ whole genome shotgun (WGS) entry which is preliminary data.</text>
</comment>
<accession>A0AAE0FWZ7</accession>
<feature type="region of interest" description="Disordered" evidence="1">
    <location>
        <begin position="257"/>
        <end position="276"/>
    </location>
</feature>
<evidence type="ECO:0000313" key="2">
    <source>
        <dbReference type="EMBL" id="KAK3267429.1"/>
    </source>
</evidence>
<organism evidence="2 3">
    <name type="scientific">Cymbomonas tetramitiformis</name>
    <dbReference type="NCBI Taxonomy" id="36881"/>
    <lineage>
        <taxon>Eukaryota</taxon>
        <taxon>Viridiplantae</taxon>
        <taxon>Chlorophyta</taxon>
        <taxon>Pyramimonadophyceae</taxon>
        <taxon>Pyramimonadales</taxon>
        <taxon>Pyramimonadaceae</taxon>
        <taxon>Cymbomonas</taxon>
    </lineage>
</organism>
<sequence length="276" mass="32055">MTSDDEEALLSAPVTVNPGALVLAAEGDSEPTDEEALADLIRARPHRGLNKKRYNTDPTRRKLARPQPAEVIAEVEEAGLEDDEFHRDDEEEQQHEAEVDTNFGELLLGKYPVQWRDEGVTACQRRQGKWAEEDPKIRWERVYAVQPLLESTEFLKWFCALFPIVILKWWCQDITVKGRRKYDNRFITQNRDFTPGLFFVVLACFFYMSMHPGLPREEYFQKVAEFPKVAHNLERFGLPYHDLKHILEFLELPQYSSAAPPPPQAQSSRRLPQLFL</sequence>
<dbReference type="Proteomes" id="UP001190700">
    <property type="component" value="Unassembled WGS sequence"/>
</dbReference>
<reference evidence="2 3" key="1">
    <citation type="journal article" date="2015" name="Genome Biol. Evol.">
        <title>Comparative Genomics of a Bacterivorous Green Alga Reveals Evolutionary Causalities and Consequences of Phago-Mixotrophic Mode of Nutrition.</title>
        <authorList>
            <person name="Burns J.A."/>
            <person name="Paasch A."/>
            <person name="Narechania A."/>
            <person name="Kim E."/>
        </authorList>
    </citation>
    <scope>NUCLEOTIDE SEQUENCE [LARGE SCALE GENOMIC DNA]</scope>
    <source>
        <strain evidence="2 3">PLY_AMNH</strain>
    </source>
</reference>
<dbReference type="AlphaFoldDB" id="A0AAE0FWZ7"/>
<protein>
    <submittedName>
        <fullName evidence="2">Uncharacterized protein</fullName>
    </submittedName>
</protein>
<feature type="compositionally biased region" description="Low complexity" evidence="1">
    <location>
        <begin position="265"/>
        <end position="276"/>
    </location>
</feature>
<dbReference type="EMBL" id="LGRX02012413">
    <property type="protein sequence ID" value="KAK3267429.1"/>
    <property type="molecule type" value="Genomic_DNA"/>
</dbReference>
<name>A0AAE0FWZ7_9CHLO</name>